<reference evidence="2" key="1">
    <citation type="journal article" date="2019" name="Int. J. Syst. Evol. Microbiol.">
        <title>The Global Catalogue of Microorganisms (GCM) 10K type strain sequencing project: providing services to taxonomists for standard genome sequencing and annotation.</title>
        <authorList>
            <consortium name="The Broad Institute Genomics Platform"/>
            <consortium name="The Broad Institute Genome Sequencing Center for Infectious Disease"/>
            <person name="Wu L."/>
            <person name="Ma J."/>
        </authorList>
    </citation>
    <scope>NUCLEOTIDE SEQUENCE [LARGE SCALE GENOMIC DNA]</scope>
    <source>
        <strain evidence="2">JCM 17130</strain>
    </source>
</reference>
<name>A0ABW0JR15_9GAMM</name>
<dbReference type="RefSeq" id="WP_377306986.1">
    <property type="nucleotide sequence ID" value="NZ_JBHSMK010000011.1"/>
</dbReference>
<dbReference type="Proteomes" id="UP001596013">
    <property type="component" value="Unassembled WGS sequence"/>
</dbReference>
<evidence type="ECO:0000313" key="2">
    <source>
        <dbReference type="Proteomes" id="UP001596013"/>
    </source>
</evidence>
<keyword evidence="2" id="KW-1185">Reference proteome</keyword>
<accession>A0ABW0JR15</accession>
<dbReference type="EMBL" id="JBHSMK010000011">
    <property type="protein sequence ID" value="MFC5438370.1"/>
    <property type="molecule type" value="Genomic_DNA"/>
</dbReference>
<organism evidence="1 2">
    <name type="scientific">Rhodanobacter umsongensis</name>
    <dbReference type="NCBI Taxonomy" id="633153"/>
    <lineage>
        <taxon>Bacteria</taxon>
        <taxon>Pseudomonadati</taxon>
        <taxon>Pseudomonadota</taxon>
        <taxon>Gammaproteobacteria</taxon>
        <taxon>Lysobacterales</taxon>
        <taxon>Rhodanobacteraceae</taxon>
        <taxon>Rhodanobacter</taxon>
    </lineage>
</organism>
<sequence>MLEVHLAPDGFTVYDTDAGEAVIKFASRAEADEMIATLQIAEVHAKLQRWAPDVVPLTY</sequence>
<protein>
    <submittedName>
        <fullName evidence="1">Uncharacterized protein</fullName>
    </submittedName>
</protein>
<gene>
    <name evidence="1" type="ORF">ACFPME_17555</name>
</gene>
<proteinExistence type="predicted"/>
<comment type="caution">
    <text evidence="1">The sequence shown here is derived from an EMBL/GenBank/DDBJ whole genome shotgun (WGS) entry which is preliminary data.</text>
</comment>
<evidence type="ECO:0000313" key="1">
    <source>
        <dbReference type="EMBL" id="MFC5438370.1"/>
    </source>
</evidence>